<dbReference type="PANTHER" id="PTHR13989">
    <property type="entry name" value="REPLICATION PROTEIN A-RELATED"/>
    <property type="match status" value="1"/>
</dbReference>
<keyword evidence="12" id="KW-1185">Reference proteome</keyword>
<evidence type="ECO:0000313" key="12">
    <source>
        <dbReference type="Proteomes" id="UP001140560"/>
    </source>
</evidence>
<comment type="caution">
    <text evidence="11">The sequence shown here is derived from an EMBL/GenBank/DDBJ whole genome shotgun (WGS) entry which is preliminary data.</text>
</comment>
<feature type="domain" description="CST complex subunit Stn1 N-terminal" evidence="10">
    <location>
        <begin position="4"/>
        <end position="194"/>
    </location>
</feature>
<organism evidence="11 12">
    <name type="scientific">Neocucurbitaria cava</name>
    <dbReference type="NCBI Taxonomy" id="798079"/>
    <lineage>
        <taxon>Eukaryota</taxon>
        <taxon>Fungi</taxon>
        <taxon>Dikarya</taxon>
        <taxon>Ascomycota</taxon>
        <taxon>Pezizomycotina</taxon>
        <taxon>Dothideomycetes</taxon>
        <taxon>Pleosporomycetidae</taxon>
        <taxon>Pleosporales</taxon>
        <taxon>Pleosporineae</taxon>
        <taxon>Cucurbitariaceae</taxon>
        <taxon>Neocucurbitaria</taxon>
    </lineage>
</organism>
<evidence type="ECO:0000256" key="4">
    <source>
        <dbReference type="ARBA" id="ARBA00022454"/>
    </source>
</evidence>
<evidence type="ECO:0000256" key="3">
    <source>
        <dbReference type="ARBA" id="ARBA00017411"/>
    </source>
</evidence>
<evidence type="ECO:0000256" key="1">
    <source>
        <dbReference type="ARBA" id="ARBA00004123"/>
    </source>
</evidence>
<accession>A0A9W8Y9T6</accession>
<dbReference type="SUPFAM" id="SSF50249">
    <property type="entry name" value="Nucleic acid-binding proteins"/>
    <property type="match status" value="1"/>
</dbReference>
<sequence>MIWQQIYFHLNHPIRYVRIVGVVVAIDDINIKYTVLTIDDGSGATIELKIVRNTPTESKPVESASNTTIDNVNVISQFGVFDVLVDKCRLDIGTVIKAKGTISEFRGIKQLDLKRVWVVTTTDEEAQAWAEAAAFKQQILSAPWHISSAEHKKIKNSIKAEKKKIQEYERRKMEHEAKKKERKEAEELYLAQRQLRLEMRRRKEETIMNAGALK</sequence>
<evidence type="ECO:0000256" key="7">
    <source>
        <dbReference type="ARBA" id="ARBA00023242"/>
    </source>
</evidence>
<keyword evidence="7" id="KW-0539">Nucleus</keyword>
<dbReference type="InterPro" id="IPR018856">
    <property type="entry name" value="Stn1_N"/>
</dbReference>
<comment type="subcellular location">
    <subcellularLocation>
        <location evidence="2">Chromosome</location>
        <location evidence="2">Telomere</location>
    </subcellularLocation>
    <subcellularLocation>
        <location evidence="1">Nucleus</location>
    </subcellularLocation>
</comment>
<dbReference type="InterPro" id="IPR012340">
    <property type="entry name" value="NA-bd_OB-fold"/>
</dbReference>
<dbReference type="CDD" id="cd03524">
    <property type="entry name" value="RPA2_OBF_family"/>
    <property type="match status" value="1"/>
</dbReference>
<evidence type="ECO:0000256" key="5">
    <source>
        <dbReference type="ARBA" id="ARBA00022895"/>
    </source>
</evidence>
<keyword evidence="5" id="KW-0779">Telomere</keyword>
<evidence type="ECO:0000256" key="9">
    <source>
        <dbReference type="SAM" id="Coils"/>
    </source>
</evidence>
<feature type="coiled-coil region" evidence="9">
    <location>
        <begin position="151"/>
        <end position="188"/>
    </location>
</feature>
<keyword evidence="6" id="KW-0238">DNA-binding</keyword>
<dbReference type="GO" id="GO:0000781">
    <property type="term" value="C:chromosome, telomeric region"/>
    <property type="evidence" value="ECO:0007669"/>
    <property type="project" value="UniProtKB-SubCell"/>
</dbReference>
<evidence type="ECO:0000313" key="11">
    <source>
        <dbReference type="EMBL" id="KAJ4371254.1"/>
    </source>
</evidence>
<dbReference type="Proteomes" id="UP001140560">
    <property type="component" value="Unassembled WGS sequence"/>
</dbReference>
<evidence type="ECO:0000259" key="10">
    <source>
        <dbReference type="Pfam" id="PF10451"/>
    </source>
</evidence>
<evidence type="ECO:0000256" key="8">
    <source>
        <dbReference type="ARBA" id="ARBA00030039"/>
    </source>
</evidence>
<dbReference type="OrthoDB" id="77828at2759"/>
<proteinExistence type="predicted"/>
<dbReference type="InterPro" id="IPR040260">
    <property type="entry name" value="RFA2-like"/>
</dbReference>
<evidence type="ECO:0000256" key="6">
    <source>
        <dbReference type="ARBA" id="ARBA00023125"/>
    </source>
</evidence>
<dbReference type="AlphaFoldDB" id="A0A9W8Y9T6"/>
<reference evidence="11" key="1">
    <citation type="submission" date="2022-10" db="EMBL/GenBank/DDBJ databases">
        <title>Tapping the CABI collections for fungal endophytes: first genome assemblies for Collariella, Neodidymelliopsis, Ascochyta clinopodiicola, Didymella pomorum, Didymosphaeria variabile, Neocosmospora piperis and Neocucurbitaria cava.</title>
        <authorList>
            <person name="Hill R."/>
        </authorList>
    </citation>
    <scope>NUCLEOTIDE SEQUENCE</scope>
    <source>
        <strain evidence="11">IMI 356814</strain>
    </source>
</reference>
<name>A0A9W8Y9T6_9PLEO</name>
<evidence type="ECO:0000256" key="2">
    <source>
        <dbReference type="ARBA" id="ARBA00004574"/>
    </source>
</evidence>
<dbReference type="Pfam" id="PF10451">
    <property type="entry name" value="Stn1"/>
    <property type="match status" value="1"/>
</dbReference>
<gene>
    <name evidence="11" type="ORF">N0V83_004471</name>
</gene>
<dbReference type="GO" id="GO:0003677">
    <property type="term" value="F:DNA binding"/>
    <property type="evidence" value="ECO:0007669"/>
    <property type="project" value="UniProtKB-KW"/>
</dbReference>
<dbReference type="EMBL" id="JAPEUY010000007">
    <property type="protein sequence ID" value="KAJ4371254.1"/>
    <property type="molecule type" value="Genomic_DNA"/>
</dbReference>
<dbReference type="Gene3D" id="2.40.50.140">
    <property type="entry name" value="Nucleic acid-binding proteins"/>
    <property type="match status" value="1"/>
</dbReference>
<keyword evidence="4" id="KW-0158">Chromosome</keyword>
<dbReference type="GO" id="GO:0005634">
    <property type="term" value="C:nucleus"/>
    <property type="evidence" value="ECO:0007669"/>
    <property type="project" value="UniProtKB-SubCell"/>
</dbReference>
<protein>
    <recommendedName>
        <fullName evidence="3">CST complex subunit STN1</fullName>
    </recommendedName>
    <alternativeName>
        <fullName evidence="8">Suppressor of cdc thirteen homolog</fullName>
    </alternativeName>
</protein>
<dbReference type="PANTHER" id="PTHR13989:SF33">
    <property type="entry name" value="CST COMPLEX SUBUNIT STN1"/>
    <property type="match status" value="1"/>
</dbReference>
<keyword evidence="9" id="KW-0175">Coiled coil</keyword>